<dbReference type="EC" id="3.1.3.3" evidence="4"/>
<dbReference type="AlphaFoldDB" id="A0A1Y6B8Q9"/>
<name>A0A1Y6B8Q9_9PROT</name>
<keyword evidence="10" id="KW-0718">Serine biosynthesis</keyword>
<evidence type="ECO:0000256" key="6">
    <source>
        <dbReference type="ARBA" id="ARBA00022605"/>
    </source>
</evidence>
<proteinExistence type="inferred from homology"/>
<keyword evidence="8" id="KW-0378">Hydrolase</keyword>
<dbReference type="RefSeq" id="WP_085120741.1">
    <property type="nucleotide sequence ID" value="NZ_FWZX01000001.1"/>
</dbReference>
<dbReference type="Gene3D" id="3.40.50.1000">
    <property type="entry name" value="HAD superfamily/HAD-like"/>
    <property type="match status" value="1"/>
</dbReference>
<dbReference type="GO" id="GO:0006564">
    <property type="term" value="P:L-serine biosynthetic process"/>
    <property type="evidence" value="ECO:0007669"/>
    <property type="project" value="UniProtKB-KW"/>
</dbReference>
<dbReference type="SFLD" id="SFLDG01137">
    <property type="entry name" value="C1.6.1:_Phosphoserine_Phosphat"/>
    <property type="match status" value="1"/>
</dbReference>
<evidence type="ECO:0000256" key="9">
    <source>
        <dbReference type="ARBA" id="ARBA00022842"/>
    </source>
</evidence>
<dbReference type="InterPro" id="IPR036412">
    <property type="entry name" value="HAD-like_sf"/>
</dbReference>
<dbReference type="InterPro" id="IPR050582">
    <property type="entry name" value="HAD-like_SerB"/>
</dbReference>
<keyword evidence="15" id="KW-1185">Reference proteome</keyword>
<protein>
    <recommendedName>
        <fullName evidence="5">Phosphoserine phosphatase</fullName>
        <ecNumber evidence="4">3.1.3.3</ecNumber>
    </recommendedName>
    <alternativeName>
        <fullName evidence="11">O-phosphoserine phosphohydrolase</fullName>
    </alternativeName>
</protein>
<organism evidence="14 15">
    <name type="scientific">Tistlia consotensis USBA 355</name>
    <dbReference type="NCBI Taxonomy" id="560819"/>
    <lineage>
        <taxon>Bacteria</taxon>
        <taxon>Pseudomonadati</taxon>
        <taxon>Pseudomonadota</taxon>
        <taxon>Alphaproteobacteria</taxon>
        <taxon>Rhodospirillales</taxon>
        <taxon>Rhodovibrionaceae</taxon>
        <taxon>Tistlia</taxon>
    </lineage>
</organism>
<dbReference type="UniPathway" id="UPA00135">
    <property type="reaction ID" value="UER00198"/>
</dbReference>
<dbReference type="NCBIfam" id="TIGR00338">
    <property type="entry name" value="serB"/>
    <property type="match status" value="1"/>
</dbReference>
<keyword evidence="6" id="KW-0028">Amino-acid biosynthesis</keyword>
<reference evidence="14 15" key="1">
    <citation type="submission" date="2017-04" db="EMBL/GenBank/DDBJ databases">
        <authorList>
            <person name="Afonso C.L."/>
            <person name="Miller P.J."/>
            <person name="Scott M.A."/>
            <person name="Spackman E."/>
            <person name="Goraichik I."/>
            <person name="Dimitrov K.M."/>
            <person name="Suarez D.L."/>
            <person name="Swayne D.E."/>
        </authorList>
    </citation>
    <scope>NUCLEOTIDE SEQUENCE [LARGE SCALE GENOMIC DNA]</scope>
    <source>
        <strain evidence="14 15">USBA 355</strain>
    </source>
</reference>
<evidence type="ECO:0000256" key="4">
    <source>
        <dbReference type="ARBA" id="ARBA00012640"/>
    </source>
</evidence>
<comment type="catalytic activity">
    <reaction evidence="12">
        <text>O-phospho-L-serine + H2O = L-serine + phosphate</text>
        <dbReference type="Rhea" id="RHEA:21208"/>
        <dbReference type="ChEBI" id="CHEBI:15377"/>
        <dbReference type="ChEBI" id="CHEBI:33384"/>
        <dbReference type="ChEBI" id="CHEBI:43474"/>
        <dbReference type="ChEBI" id="CHEBI:57524"/>
        <dbReference type="EC" id="3.1.3.3"/>
    </reaction>
</comment>
<dbReference type="SFLD" id="SFLDS00003">
    <property type="entry name" value="Haloacid_Dehalogenase"/>
    <property type="match status" value="1"/>
</dbReference>
<dbReference type="InterPro" id="IPR004469">
    <property type="entry name" value="PSP"/>
</dbReference>
<evidence type="ECO:0000256" key="12">
    <source>
        <dbReference type="ARBA" id="ARBA00048138"/>
    </source>
</evidence>
<evidence type="ECO:0000256" key="7">
    <source>
        <dbReference type="ARBA" id="ARBA00022723"/>
    </source>
</evidence>
<sequence>MSFVVTLLADPLGTPISDAEVEEARGTLGRAGAEPGRPDWLAPGIACDLAFAGLAPEAAETALRVAFDGRPIDLGAQPLAGRRKRLLVADMESTIIAQEMLDELAERLNLRAEISAITERAMRGELDFEEALAERVARLAGLELATLEAAAAAITLNPGATELIGTMKAGGAETALVSGGFRYFAEPIAAALGFDHCRANSLEIEQGRLSGRTLGPILGREAKLQTLNELLAARGLAADAACAVGDGANDLAMLRAAGLGVAYRAKPVVRAAAPFRLDHADLTGLLYLQGYRRDEFVSAGN</sequence>
<evidence type="ECO:0000256" key="3">
    <source>
        <dbReference type="ARBA" id="ARBA00009184"/>
    </source>
</evidence>
<dbReference type="InterPro" id="IPR023214">
    <property type="entry name" value="HAD_sf"/>
</dbReference>
<keyword evidence="7" id="KW-0479">Metal-binding</keyword>
<dbReference type="Proteomes" id="UP000192917">
    <property type="component" value="Unassembled WGS sequence"/>
</dbReference>
<evidence type="ECO:0000313" key="15">
    <source>
        <dbReference type="Proteomes" id="UP000192917"/>
    </source>
</evidence>
<dbReference type="PANTHER" id="PTHR43344:SF2">
    <property type="entry name" value="PHOSPHOSERINE PHOSPHATASE"/>
    <property type="match status" value="1"/>
</dbReference>
<dbReference type="SFLD" id="SFLDF00029">
    <property type="entry name" value="phosphoserine_phosphatase"/>
    <property type="match status" value="1"/>
</dbReference>
<evidence type="ECO:0000256" key="5">
    <source>
        <dbReference type="ARBA" id="ARBA00015196"/>
    </source>
</evidence>
<evidence type="ECO:0000256" key="13">
    <source>
        <dbReference type="ARBA" id="ARBA00048523"/>
    </source>
</evidence>
<comment type="pathway">
    <text evidence="2">Amino-acid biosynthesis; L-serine biosynthesis; L-serine from 3-phospho-D-glycerate: step 3/3.</text>
</comment>
<comment type="catalytic activity">
    <reaction evidence="13">
        <text>O-phospho-D-serine + H2O = D-serine + phosphate</text>
        <dbReference type="Rhea" id="RHEA:24873"/>
        <dbReference type="ChEBI" id="CHEBI:15377"/>
        <dbReference type="ChEBI" id="CHEBI:35247"/>
        <dbReference type="ChEBI" id="CHEBI:43474"/>
        <dbReference type="ChEBI" id="CHEBI:58680"/>
        <dbReference type="EC" id="3.1.3.3"/>
    </reaction>
</comment>
<dbReference type="EMBL" id="FWZX01000001">
    <property type="protein sequence ID" value="SME91341.1"/>
    <property type="molecule type" value="Genomic_DNA"/>
</dbReference>
<evidence type="ECO:0000313" key="14">
    <source>
        <dbReference type="EMBL" id="SME91341.1"/>
    </source>
</evidence>
<evidence type="ECO:0000256" key="10">
    <source>
        <dbReference type="ARBA" id="ARBA00023299"/>
    </source>
</evidence>
<dbReference type="Pfam" id="PF12710">
    <property type="entry name" value="HAD"/>
    <property type="match status" value="1"/>
</dbReference>
<evidence type="ECO:0000256" key="1">
    <source>
        <dbReference type="ARBA" id="ARBA00001946"/>
    </source>
</evidence>
<dbReference type="NCBIfam" id="TIGR01488">
    <property type="entry name" value="HAD-SF-IB"/>
    <property type="match status" value="1"/>
</dbReference>
<dbReference type="GO" id="GO:0005737">
    <property type="term" value="C:cytoplasm"/>
    <property type="evidence" value="ECO:0007669"/>
    <property type="project" value="TreeGrafter"/>
</dbReference>
<dbReference type="PANTHER" id="PTHR43344">
    <property type="entry name" value="PHOSPHOSERINE PHOSPHATASE"/>
    <property type="match status" value="1"/>
</dbReference>
<dbReference type="STRING" id="560819.SAMN05428998_101397"/>
<dbReference type="GO" id="GO:0000287">
    <property type="term" value="F:magnesium ion binding"/>
    <property type="evidence" value="ECO:0007669"/>
    <property type="project" value="TreeGrafter"/>
</dbReference>
<evidence type="ECO:0000256" key="2">
    <source>
        <dbReference type="ARBA" id="ARBA00005135"/>
    </source>
</evidence>
<dbReference type="GO" id="GO:0036424">
    <property type="term" value="F:L-phosphoserine phosphatase activity"/>
    <property type="evidence" value="ECO:0007669"/>
    <property type="project" value="InterPro"/>
</dbReference>
<evidence type="ECO:0000256" key="11">
    <source>
        <dbReference type="ARBA" id="ARBA00031693"/>
    </source>
</evidence>
<keyword evidence="9" id="KW-0460">Magnesium</keyword>
<comment type="similarity">
    <text evidence="3">Belongs to the HAD-like hydrolase superfamily. SerB family.</text>
</comment>
<comment type="cofactor">
    <cofactor evidence="1">
        <name>Mg(2+)</name>
        <dbReference type="ChEBI" id="CHEBI:18420"/>
    </cofactor>
</comment>
<dbReference type="SUPFAM" id="SSF56784">
    <property type="entry name" value="HAD-like"/>
    <property type="match status" value="1"/>
</dbReference>
<evidence type="ECO:0000256" key="8">
    <source>
        <dbReference type="ARBA" id="ARBA00022801"/>
    </source>
</evidence>
<accession>A0A1Y6B8Q9</accession>
<gene>
    <name evidence="14" type="ORF">SAMN05428998_101397</name>
</gene>
<dbReference type="SFLD" id="SFLDG01136">
    <property type="entry name" value="C1.6:_Phosphoserine_Phosphatas"/>
    <property type="match status" value="1"/>
</dbReference>